<accession>A0ABX2EKP5</accession>
<proteinExistence type="predicted"/>
<comment type="caution">
    <text evidence="3">The sequence shown here is derived from an EMBL/GenBank/DDBJ whole genome shotgun (WGS) entry which is preliminary data.</text>
</comment>
<keyword evidence="4" id="KW-1185">Reference proteome</keyword>
<evidence type="ECO:0000256" key="2">
    <source>
        <dbReference type="SAM" id="SignalP"/>
    </source>
</evidence>
<dbReference type="InterPro" id="IPR032710">
    <property type="entry name" value="NTF2-like_dom_sf"/>
</dbReference>
<reference evidence="3 4" key="1">
    <citation type="submission" date="2020-05" db="EMBL/GenBank/DDBJ databases">
        <title>Aquincola sp. isolate from soil.</title>
        <authorList>
            <person name="Han J."/>
            <person name="Kim D.-U."/>
        </authorList>
    </citation>
    <scope>NUCLEOTIDE SEQUENCE [LARGE SCALE GENOMIC DNA]</scope>
    <source>
        <strain evidence="3 4">S2</strain>
    </source>
</reference>
<dbReference type="SUPFAM" id="SSF54427">
    <property type="entry name" value="NTF2-like"/>
    <property type="match status" value="1"/>
</dbReference>
<dbReference type="EMBL" id="JABRWJ010000006">
    <property type="protein sequence ID" value="NRF69240.1"/>
    <property type="molecule type" value="Genomic_DNA"/>
</dbReference>
<feature type="chain" id="PRO_5047386796" evidence="2">
    <location>
        <begin position="29"/>
        <end position="172"/>
    </location>
</feature>
<feature type="signal peptide" evidence="2">
    <location>
        <begin position="1"/>
        <end position="28"/>
    </location>
</feature>
<feature type="compositionally biased region" description="Basic and acidic residues" evidence="1">
    <location>
        <begin position="110"/>
        <end position="127"/>
    </location>
</feature>
<protein>
    <submittedName>
        <fullName evidence="3">Nuclear transport factor 2 family protein</fullName>
    </submittedName>
</protein>
<feature type="region of interest" description="Disordered" evidence="1">
    <location>
        <begin position="108"/>
        <end position="127"/>
    </location>
</feature>
<organism evidence="3 4">
    <name type="scientific">Pseudaquabacterium terrae</name>
    <dbReference type="NCBI Taxonomy" id="2732868"/>
    <lineage>
        <taxon>Bacteria</taxon>
        <taxon>Pseudomonadati</taxon>
        <taxon>Pseudomonadota</taxon>
        <taxon>Betaproteobacteria</taxon>
        <taxon>Burkholderiales</taxon>
        <taxon>Sphaerotilaceae</taxon>
        <taxon>Pseudaquabacterium</taxon>
    </lineage>
</organism>
<dbReference type="Gene3D" id="3.10.450.50">
    <property type="match status" value="1"/>
</dbReference>
<dbReference type="InterPro" id="IPR039437">
    <property type="entry name" value="FrzH/put_lumazine-bd"/>
</dbReference>
<dbReference type="RefSeq" id="WP_173125780.1">
    <property type="nucleotide sequence ID" value="NZ_JABRWJ010000006.1"/>
</dbReference>
<gene>
    <name evidence="3" type="ORF">HLB44_19775</name>
</gene>
<sequence>MQPLALLHRGTLCCGLAALGLAVASAFAQPAAGTAQPIGITQAGGPAQASAQPEAEIQALLQRHARAWYEGNSALMAATIHPHYQRQLLRHTANQPDAMEMSPGLALLDQTDRGHGRNTEPGQRRAEVSALQVQGGLASAVLQFADRSERLQLVRWNNQWRVLHAVAEAGAR</sequence>
<evidence type="ECO:0000313" key="3">
    <source>
        <dbReference type="EMBL" id="NRF69240.1"/>
    </source>
</evidence>
<evidence type="ECO:0000313" key="4">
    <source>
        <dbReference type="Proteomes" id="UP000737171"/>
    </source>
</evidence>
<evidence type="ECO:0000256" key="1">
    <source>
        <dbReference type="SAM" id="MobiDB-lite"/>
    </source>
</evidence>
<name>A0ABX2EKP5_9BURK</name>
<dbReference type="Pfam" id="PF12893">
    <property type="entry name" value="Lumazine_bd_2"/>
    <property type="match status" value="1"/>
</dbReference>
<keyword evidence="2" id="KW-0732">Signal</keyword>
<dbReference type="Proteomes" id="UP000737171">
    <property type="component" value="Unassembled WGS sequence"/>
</dbReference>